<dbReference type="SUPFAM" id="SSF54427">
    <property type="entry name" value="NTF2-like"/>
    <property type="match status" value="1"/>
</dbReference>
<dbReference type="RefSeq" id="WP_107142165.1">
    <property type="nucleotide sequence ID" value="NZ_CP028324.1"/>
</dbReference>
<feature type="signal peptide" evidence="1">
    <location>
        <begin position="1"/>
        <end position="29"/>
    </location>
</feature>
<dbReference type="InterPro" id="IPR027843">
    <property type="entry name" value="DUF4440"/>
</dbReference>
<dbReference type="KEGG" id="masz:C9I28_14890"/>
<dbReference type="Proteomes" id="UP000240505">
    <property type="component" value="Chromosome"/>
</dbReference>
<gene>
    <name evidence="3" type="ORF">C9I28_14890</name>
</gene>
<dbReference type="InterPro" id="IPR032710">
    <property type="entry name" value="NTF2-like_dom_sf"/>
</dbReference>
<dbReference type="AlphaFoldDB" id="A0A2R4CB08"/>
<name>A0A2R4CB08_9BURK</name>
<proteinExistence type="predicted"/>
<evidence type="ECO:0000256" key="1">
    <source>
        <dbReference type="SAM" id="SignalP"/>
    </source>
</evidence>
<dbReference type="OrthoDB" id="8912653at2"/>
<evidence type="ECO:0000259" key="2">
    <source>
        <dbReference type="Pfam" id="PF14534"/>
    </source>
</evidence>
<protein>
    <recommendedName>
        <fullName evidence="2">DUF4440 domain-containing protein</fullName>
    </recommendedName>
</protein>
<reference evidence="3 4" key="1">
    <citation type="submission" date="2018-03" db="EMBL/GenBank/DDBJ databases">
        <title>Massilia armeniaca sp. nov., isolated from desert soil.</title>
        <authorList>
            <person name="Huang H."/>
            <person name="Ren M."/>
        </authorList>
    </citation>
    <scope>NUCLEOTIDE SEQUENCE [LARGE SCALE GENOMIC DNA]</scope>
    <source>
        <strain evidence="3 4">ZMN-3</strain>
    </source>
</reference>
<keyword evidence="4" id="KW-1185">Reference proteome</keyword>
<accession>A0A2R4CB08</accession>
<dbReference type="Gene3D" id="3.10.450.50">
    <property type="match status" value="1"/>
</dbReference>
<dbReference type="EMBL" id="CP028324">
    <property type="protein sequence ID" value="AVR96816.1"/>
    <property type="molecule type" value="Genomic_DNA"/>
</dbReference>
<keyword evidence="1" id="KW-0732">Signal</keyword>
<sequence>MARSPALPSLLYRAACGALLLLALAPCTAASRLVRPPVQDTPAAVGANPAGPNAAALDAVWAAEQEWLQAMRRGDTAALRRLLSSDHVHVGTNGRLRHKSELLLALQRGQVRFLTYDVTSYDIRITGSAAIVSGTYHAQLERLGVREVSQGRYLRVWVRDESGWRLMAHQLTAGTVPRGRP</sequence>
<dbReference type="Pfam" id="PF14534">
    <property type="entry name" value="DUF4440"/>
    <property type="match status" value="1"/>
</dbReference>
<evidence type="ECO:0000313" key="4">
    <source>
        <dbReference type="Proteomes" id="UP000240505"/>
    </source>
</evidence>
<feature type="chain" id="PRO_5015342475" description="DUF4440 domain-containing protein" evidence="1">
    <location>
        <begin position="30"/>
        <end position="181"/>
    </location>
</feature>
<organism evidence="3 4">
    <name type="scientific">Pseudoduganella armeniaca</name>
    <dbReference type="NCBI Taxonomy" id="2072590"/>
    <lineage>
        <taxon>Bacteria</taxon>
        <taxon>Pseudomonadati</taxon>
        <taxon>Pseudomonadota</taxon>
        <taxon>Betaproteobacteria</taxon>
        <taxon>Burkholderiales</taxon>
        <taxon>Oxalobacteraceae</taxon>
        <taxon>Telluria group</taxon>
        <taxon>Pseudoduganella</taxon>
    </lineage>
</organism>
<feature type="domain" description="DUF4440" evidence="2">
    <location>
        <begin position="60"/>
        <end position="166"/>
    </location>
</feature>
<evidence type="ECO:0000313" key="3">
    <source>
        <dbReference type="EMBL" id="AVR96816.1"/>
    </source>
</evidence>